<dbReference type="FunFam" id="2.20.100.10:FF:000007">
    <property type="entry name" value="Thrombospondin 1"/>
    <property type="match status" value="2"/>
</dbReference>
<feature type="chain" id="PRO_5032319982" evidence="6">
    <location>
        <begin position="22"/>
        <end position="1914"/>
    </location>
</feature>
<evidence type="ECO:0000256" key="2">
    <source>
        <dbReference type="ARBA" id="ARBA00022525"/>
    </source>
</evidence>
<evidence type="ECO:0000256" key="1">
    <source>
        <dbReference type="ARBA" id="ARBA00004613"/>
    </source>
</evidence>
<keyword evidence="4" id="KW-0677">Repeat</keyword>
<dbReference type="InterPro" id="IPR052065">
    <property type="entry name" value="Compl_asym_regulator"/>
</dbReference>
<dbReference type="FunFam" id="2.20.100.10:FF:000001">
    <property type="entry name" value="semaphorin-5A isoform X1"/>
    <property type="match status" value="10"/>
</dbReference>
<name>A0A816UZX2_9BILA</name>
<gene>
    <name evidence="7" type="ORF">XDN619_LOCUS21909</name>
</gene>
<evidence type="ECO:0000256" key="5">
    <source>
        <dbReference type="ARBA" id="ARBA00023157"/>
    </source>
</evidence>
<evidence type="ECO:0000313" key="8">
    <source>
        <dbReference type="Proteomes" id="UP000663887"/>
    </source>
</evidence>
<accession>A0A816UZX2</accession>
<dbReference type="Proteomes" id="UP000663887">
    <property type="component" value="Unassembled WGS sequence"/>
</dbReference>
<dbReference type="FunFam" id="2.20.100.10:FF:000002">
    <property type="entry name" value="Unc-5 netrin receptor C"/>
    <property type="match status" value="1"/>
</dbReference>
<protein>
    <submittedName>
        <fullName evidence="7">Uncharacterized protein</fullName>
    </submittedName>
</protein>
<keyword evidence="3 6" id="KW-0732">Signal</keyword>
<dbReference type="PANTHER" id="PTHR22906">
    <property type="entry name" value="PROPERDIN"/>
    <property type="match status" value="1"/>
</dbReference>
<feature type="signal peptide" evidence="6">
    <location>
        <begin position="1"/>
        <end position="21"/>
    </location>
</feature>
<keyword evidence="2" id="KW-0964">Secreted</keyword>
<dbReference type="Gene3D" id="2.20.100.10">
    <property type="entry name" value="Thrombospondin type-1 (TSP1) repeat"/>
    <property type="match status" value="24"/>
</dbReference>
<keyword evidence="5" id="KW-1015">Disulfide bond</keyword>
<comment type="caution">
    <text evidence="7">The sequence shown here is derived from an EMBL/GenBank/DDBJ whole genome shotgun (WGS) entry which is preliminary data.</text>
</comment>
<evidence type="ECO:0000313" key="7">
    <source>
        <dbReference type="EMBL" id="CAF2117477.1"/>
    </source>
</evidence>
<evidence type="ECO:0000256" key="6">
    <source>
        <dbReference type="SAM" id="SignalP"/>
    </source>
</evidence>
<dbReference type="PROSITE" id="PS50092">
    <property type="entry name" value="TSP1"/>
    <property type="match status" value="28"/>
</dbReference>
<dbReference type="EMBL" id="CAJNRG010009869">
    <property type="protein sequence ID" value="CAF2117477.1"/>
    <property type="molecule type" value="Genomic_DNA"/>
</dbReference>
<comment type="subcellular location">
    <subcellularLocation>
        <location evidence="1">Secreted</location>
    </subcellularLocation>
</comment>
<dbReference type="Pfam" id="PF00090">
    <property type="entry name" value="TSP_1"/>
    <property type="match status" value="26"/>
</dbReference>
<dbReference type="InterPro" id="IPR000884">
    <property type="entry name" value="TSP1_rpt"/>
</dbReference>
<dbReference type="SUPFAM" id="SSF82895">
    <property type="entry name" value="TSP-1 type 1 repeat"/>
    <property type="match status" value="23"/>
</dbReference>
<dbReference type="SUPFAM" id="SSF57567">
    <property type="entry name" value="Serine protease inhibitors"/>
    <property type="match status" value="1"/>
</dbReference>
<dbReference type="PROSITE" id="PS51257">
    <property type="entry name" value="PROKAR_LIPOPROTEIN"/>
    <property type="match status" value="1"/>
</dbReference>
<dbReference type="PANTHER" id="PTHR22906:SF43">
    <property type="entry name" value="PROPERDIN"/>
    <property type="match status" value="1"/>
</dbReference>
<dbReference type="SMART" id="SM00209">
    <property type="entry name" value="TSP1"/>
    <property type="match status" value="28"/>
</dbReference>
<proteinExistence type="predicted"/>
<sequence>MKSKTLLLLLVAVIAPQLVLSQSCFATTWSTWACSVTCGNGTYSRTRNCITNTTASCSSCWETSYTASQTQTLDCIRGVCPYCSWTNFTVFPCSASCNTGFQLQTRQCLTATGQACGTCDGSDVISQPCTQLPACPDLCPINSHIERNYTDCSITCQNRTGNLPCTVRSVGCVCDAGYLFDSIGGQCIQECDCGCTDSGSHYRALNQVWNDSCSTYICNYGGTIDTIATICNTSVIPTPVNGGWTDWQNPTPVVCSATCGNGVRPQYRTCTNPTPENGGLYCSGSGVQLLNCSTNITCPGSNIWSTWSAFSGCSSTCGNGTRTAYRNCTIPSSAASGSASCNGSSTNVISCFAGACPINGAWTAFSNYSTCSSICSDGLQASSRTCVNQTSGGFTCSGYGLQFANCSGYDAAYQCDAIGFWSNWTSWSTCSVSCGVGFQFQTRTCLGAGFGCVGEAINTTICNTSVVCPVDGTWTSWSTWSSCPTTCGTATVYRTRNCTGASNGGVCLGSALDTQLCDTNISCTNFPYNATNGGYTAWSTWGSCSSTCGTGVQIQTRSCTKPLPTYGGSYCVGSPINITSCNATQPCPIDGNWATWTKFSSCSGTCGNGTMSRIRICANPSPSNGGQQCSGPATDIQECSTNIDCPVDGVWGNWTLTTPCFGVCGNGTLIYTRNCTPPIGGGLMCVGPTQQVNTCDLQRPCPINGGWSNWTNFTTCSVTCGVGVYSRIRNCNSPVPQYGGDLCVGAPLETAYCLTNVSCPINGGWTTWTSWSNCSLNCSGGMQTRTRNCTNPSPANNGAPCIGSSYQYQTCNDAIPCVILITGPAVNGTWGSWTIWAPCSGTCGNGTRSRFRNCSGEYNGGNPCVGYTLQYDTCNTNVTCPTDGGWSSYTTFGPCSATCGNGTQVRTRNCNSPVPSFGGSQCVGNSKDTQRCLTNISCPIDGGWSVWAQSPCSSTCGIGYQVRQRNCTNPTPQFGGIYCLGSSMDTIFCNVSNVTCPVMGTWGAWINATSCSVSCGFGISIRNRTCLPAGSINCVGDSVQVATCDSGVSCASMSFPCILITFYVCILLFTVAPAPWNSVNGNWSGWSDWSPCSVSCGNGTQYQTRACNTTTPSQGGSLCRGDALQTQTCTTNLSCPVNGNWTEWGGYSPCSTTCGTGIRSRIRYCNNTNNFNQLCIGPALETILCNQNSTCPVAGVWGTWTGWSICSGSCGTGLQVRTRNCTVAAGGQQCSGSGLEAQQCNTNISCPVDGGWGPWTNWTACSSGTCAAGSSYQFRTCDNPPPSNGGQMCTGDATQTVICVAVSICPIDGGWSSWSPWTGCSSTCVGGRSYRYRNCSNPVPSNGGISCVGSSVDVDSSCGNSTCGSTPAVAIGVWLNWNSWSNCATTCKNENFISILSMACFLFLLSGGSGIRRRTRNCTTTGLPCVGLNYEIESCNSSINCPVDGIWGVWSSYSECTASCGMGTRTQTRLCLNQSDGGQTCYGSATKTIPCSTNISCPINGQWTTWSSQSPCSATCGTGFTVRTRTCSQVIPTFGGVSCPGSSVLYETCTASQNCSVDGQWGSWKPWSACTATCGKNSTKYTTRRCDSPAPLYGGNGCGGLAFNVTNCIELPDCSLCGSNQVFTNATPASCPLLCSNPNNTTWCLKGKWIPTCLCQSPYAWNDATNSCALWCDCGCYGNNNGKYAVGSVWQEDTCRTYQCMNQNNTADAAPQAFLISSNCTNCSFFGWSTWSGCNTSCGQGYQTRTRSCLFLNSNTPCNTCNGNSTQMQICESGPCEVCQPGPYEPATQCSKTCGNGTQTLNRTCLNIASASSSIPQTCSNVSQCGTNTSTVGTCNPDVCIICNWSAWANGPCSVTCGTGSYIRTTNCIDQFFRNCTTCTNNTGTINSRPCFYPSCTGRRRRSLTSWLLSWLGD</sequence>
<evidence type="ECO:0000256" key="3">
    <source>
        <dbReference type="ARBA" id="ARBA00022729"/>
    </source>
</evidence>
<dbReference type="CDD" id="cd19941">
    <property type="entry name" value="TIL"/>
    <property type="match status" value="1"/>
</dbReference>
<dbReference type="InterPro" id="IPR036383">
    <property type="entry name" value="TSP1_rpt_sf"/>
</dbReference>
<evidence type="ECO:0000256" key="4">
    <source>
        <dbReference type="ARBA" id="ARBA00022737"/>
    </source>
</evidence>
<reference evidence="7" key="1">
    <citation type="submission" date="2021-02" db="EMBL/GenBank/DDBJ databases">
        <authorList>
            <person name="Nowell W R."/>
        </authorList>
    </citation>
    <scope>NUCLEOTIDE SEQUENCE</scope>
</reference>
<dbReference type="PRINTS" id="PR01705">
    <property type="entry name" value="TSP1REPEAT"/>
</dbReference>
<dbReference type="InterPro" id="IPR036084">
    <property type="entry name" value="Ser_inhib-like_sf"/>
</dbReference>
<organism evidence="7 8">
    <name type="scientific">Rotaria magnacalcarata</name>
    <dbReference type="NCBI Taxonomy" id="392030"/>
    <lineage>
        <taxon>Eukaryota</taxon>
        <taxon>Metazoa</taxon>
        <taxon>Spiralia</taxon>
        <taxon>Gnathifera</taxon>
        <taxon>Rotifera</taxon>
        <taxon>Eurotatoria</taxon>
        <taxon>Bdelloidea</taxon>
        <taxon>Philodinida</taxon>
        <taxon>Philodinidae</taxon>
        <taxon>Rotaria</taxon>
    </lineage>
</organism>